<proteinExistence type="predicted"/>
<dbReference type="InterPro" id="IPR008969">
    <property type="entry name" value="CarboxyPept-like_regulatory"/>
</dbReference>
<dbReference type="RefSeq" id="WP_108685073.1">
    <property type="nucleotide sequence ID" value="NZ_QCYK01000001.1"/>
</dbReference>
<keyword evidence="2" id="KW-0732">Signal</keyword>
<gene>
    <name evidence="4" type="ORF">DCC81_02810</name>
</gene>
<dbReference type="InterPro" id="IPR041700">
    <property type="entry name" value="OMP_b-brl_3"/>
</dbReference>
<feature type="compositionally biased region" description="Gly residues" evidence="1">
    <location>
        <begin position="943"/>
        <end position="965"/>
    </location>
</feature>
<dbReference type="Pfam" id="PF13620">
    <property type="entry name" value="CarboxypepD_reg"/>
    <property type="match status" value="1"/>
</dbReference>
<evidence type="ECO:0000313" key="4">
    <source>
        <dbReference type="EMBL" id="PUZ28434.1"/>
    </source>
</evidence>
<evidence type="ECO:0000256" key="1">
    <source>
        <dbReference type="SAM" id="MobiDB-lite"/>
    </source>
</evidence>
<dbReference type="SUPFAM" id="SSF49464">
    <property type="entry name" value="Carboxypeptidase regulatory domain-like"/>
    <property type="match status" value="1"/>
</dbReference>
<feature type="domain" description="Outer membrane protein beta-barrel" evidence="3">
    <location>
        <begin position="810"/>
        <end position="928"/>
    </location>
</feature>
<feature type="chain" id="PRO_5015395482" description="Outer membrane protein beta-barrel domain-containing protein" evidence="2">
    <location>
        <begin position="20"/>
        <end position="965"/>
    </location>
</feature>
<dbReference type="Gene3D" id="2.60.40.1120">
    <property type="entry name" value="Carboxypeptidase-like, regulatory domain"/>
    <property type="match status" value="1"/>
</dbReference>
<name>A0A2T7BL75_9BACT</name>
<dbReference type="Proteomes" id="UP000244450">
    <property type="component" value="Unassembled WGS sequence"/>
</dbReference>
<sequence length="965" mass="106800">MKKIALIISCVLCAAVSFGQTQVKGKLVDKDSKEPMPAAAVALLKSSDSSVVQTAITDNNGNFTMSGMGNGSFRIFVTFLGYKPIYRAITISSDKPQQDLGTVNISRKGLALNEVEIVQEKPPVVVKQDTLEFNAGSFKTRENAMVEDLVKKLPGVQVDKDGTVTAQGQQVTRVLVDGKPFFGTDPKMATKNLPADIVDKVQIIDRKSDQAQFTGIDDGNIEKAINIVLKPEKRKGYFGRAQAGYGTDDHFMANVTANRFRENQQLSFLGGGNNVNNLGYTPQDVFNFTNGNGSGGRGGFGGSVRSGSVNAGGLSIGSGGSGITRNWNGGLNFNQDFNTKLKLNASYFYNDSKTNTAQTSSTQYFLKDENGKDSSYFYDAKNKGLNENANHRVDMRLEYAPDSMNSVIFTPTFTYNKAHNENDNTYQSFDTSHTRLLNGGAVNNINEGTSPNISGNLLFRHRFAKQGRTFSANFSGGYNTNDRTALNLSNNQYILKSGDYAYDTIQQRNIQHSENNNEGVRLNYTEPIFKNRYLELAYNYNTSHNVSSRNTFDYNPASGNYDLHNDSLSNAFDNTTTTQMGSLNIRTQKLKYGYTIGISVQENDQQSRNVTKDSTVHLRTVNFFPVALFNYNFAKGKRFQFTYRGSTTQPTLSQLQPVPDNSNPQYIQLGNPDLKPTFTHTIQARYNSFNQVTMSGFFSNVNATFNQNQIVSKTVNDGQGRQISQPVNVNGNYNLSGFMTNIIPVKGLEQSHLNLSTNASYGQNHSFAGNVVANGATIPNEAALSTTKTMNLKENVRFDWSYKELFDFFTSGSVNWNNTASTLQNATNYFDYEFTFDFNVNLPLGFIIGSDVDYTVTTGRSAGYNQHITMLNGFVSKSVFKKKQGLIKLQGFDLLRQNVSISRTVNENYIQDVNNMVLQRYFMISFTYFLNKFGQQQQSQGPRGPGGRGMGFPGGGGFRRGGGMM</sequence>
<reference evidence="4 5" key="1">
    <citation type="submission" date="2018-04" db="EMBL/GenBank/DDBJ databases">
        <title>Chitinophaga fuyangensis sp. nov., isolated from soil in a chemical factory.</title>
        <authorList>
            <person name="Chen K."/>
        </authorList>
    </citation>
    <scope>NUCLEOTIDE SEQUENCE [LARGE SCALE GENOMIC DNA]</scope>
    <source>
        <strain evidence="4 5">LY-1</strain>
    </source>
</reference>
<dbReference type="Pfam" id="PF14905">
    <property type="entry name" value="OMP_b-brl_3"/>
    <property type="match status" value="2"/>
</dbReference>
<dbReference type="OrthoDB" id="606930at2"/>
<dbReference type="AlphaFoldDB" id="A0A2T7BL75"/>
<comment type="caution">
    <text evidence="4">The sequence shown here is derived from an EMBL/GenBank/DDBJ whole genome shotgun (WGS) entry which is preliminary data.</text>
</comment>
<accession>A0A2T7BL75</accession>
<feature type="region of interest" description="Disordered" evidence="1">
    <location>
        <begin position="936"/>
        <end position="965"/>
    </location>
</feature>
<dbReference type="EMBL" id="QCYK01000001">
    <property type="protein sequence ID" value="PUZ28434.1"/>
    <property type="molecule type" value="Genomic_DNA"/>
</dbReference>
<evidence type="ECO:0000256" key="2">
    <source>
        <dbReference type="SAM" id="SignalP"/>
    </source>
</evidence>
<dbReference type="SUPFAM" id="SSF56935">
    <property type="entry name" value="Porins"/>
    <property type="match status" value="1"/>
</dbReference>
<feature type="domain" description="Outer membrane protein beta-barrel" evidence="3">
    <location>
        <begin position="461"/>
        <end position="802"/>
    </location>
</feature>
<keyword evidence="5" id="KW-1185">Reference proteome</keyword>
<feature type="signal peptide" evidence="2">
    <location>
        <begin position="1"/>
        <end position="19"/>
    </location>
</feature>
<evidence type="ECO:0000259" key="3">
    <source>
        <dbReference type="Pfam" id="PF14905"/>
    </source>
</evidence>
<organism evidence="4 5">
    <name type="scientific">Chitinophaga parva</name>
    <dbReference type="NCBI Taxonomy" id="2169414"/>
    <lineage>
        <taxon>Bacteria</taxon>
        <taxon>Pseudomonadati</taxon>
        <taxon>Bacteroidota</taxon>
        <taxon>Chitinophagia</taxon>
        <taxon>Chitinophagales</taxon>
        <taxon>Chitinophagaceae</taxon>
        <taxon>Chitinophaga</taxon>
    </lineage>
</organism>
<evidence type="ECO:0000313" key="5">
    <source>
        <dbReference type="Proteomes" id="UP000244450"/>
    </source>
</evidence>
<protein>
    <recommendedName>
        <fullName evidence="3">Outer membrane protein beta-barrel domain-containing protein</fullName>
    </recommendedName>
</protein>